<keyword evidence="8 9" id="KW-0472">Membrane</keyword>
<dbReference type="SUPFAM" id="SSF103473">
    <property type="entry name" value="MFS general substrate transporter"/>
    <property type="match status" value="1"/>
</dbReference>
<proteinExistence type="inferred from homology"/>
<dbReference type="InterPro" id="IPR050171">
    <property type="entry name" value="MFS_Transporters"/>
</dbReference>
<feature type="domain" description="Major facilitator superfamily (MFS) profile" evidence="10">
    <location>
        <begin position="22"/>
        <end position="403"/>
    </location>
</feature>
<dbReference type="InterPro" id="IPR011701">
    <property type="entry name" value="MFS"/>
</dbReference>
<keyword evidence="12" id="KW-1185">Reference proteome</keyword>
<dbReference type="InterPro" id="IPR036259">
    <property type="entry name" value="MFS_trans_sf"/>
</dbReference>
<dbReference type="PANTHER" id="PTHR23517:SF2">
    <property type="entry name" value="MULTIDRUG RESISTANCE PROTEIN MDTH"/>
    <property type="match status" value="1"/>
</dbReference>
<dbReference type="KEGG" id="ock:EXM22_01755"/>
<comment type="similarity">
    <text evidence="3">Belongs to the major facilitator superfamily. TCR/Tet family.</text>
</comment>
<keyword evidence="7 9" id="KW-1133">Transmembrane helix</keyword>
<feature type="transmembrane region" description="Helical" evidence="9">
    <location>
        <begin position="149"/>
        <end position="169"/>
    </location>
</feature>
<gene>
    <name evidence="11" type="ORF">EXM22_01755</name>
</gene>
<dbReference type="RefSeq" id="WP_149484860.1">
    <property type="nucleotide sequence ID" value="NZ_CP036150.1"/>
</dbReference>
<dbReference type="OrthoDB" id="9793283at2"/>
<evidence type="ECO:0000256" key="6">
    <source>
        <dbReference type="ARBA" id="ARBA00022692"/>
    </source>
</evidence>
<dbReference type="Gene3D" id="1.20.1250.20">
    <property type="entry name" value="MFS general substrate transporter like domains"/>
    <property type="match status" value="1"/>
</dbReference>
<dbReference type="EMBL" id="CP036150">
    <property type="protein sequence ID" value="QEN06777.1"/>
    <property type="molecule type" value="Genomic_DNA"/>
</dbReference>
<dbReference type="InterPro" id="IPR020846">
    <property type="entry name" value="MFS_dom"/>
</dbReference>
<dbReference type="GO" id="GO:0005886">
    <property type="term" value="C:plasma membrane"/>
    <property type="evidence" value="ECO:0007669"/>
    <property type="project" value="UniProtKB-SubCell"/>
</dbReference>
<evidence type="ECO:0000256" key="2">
    <source>
        <dbReference type="ARBA" id="ARBA00004651"/>
    </source>
</evidence>
<feature type="transmembrane region" description="Helical" evidence="9">
    <location>
        <begin position="298"/>
        <end position="320"/>
    </location>
</feature>
<evidence type="ECO:0000256" key="1">
    <source>
        <dbReference type="ARBA" id="ARBA00003279"/>
    </source>
</evidence>
<dbReference type="PRINTS" id="PR01035">
    <property type="entry name" value="TCRTETA"/>
</dbReference>
<keyword evidence="6 9" id="KW-0812">Transmembrane</keyword>
<dbReference type="PROSITE" id="PS00216">
    <property type="entry name" value="SUGAR_TRANSPORT_1"/>
    <property type="match status" value="1"/>
</dbReference>
<dbReference type="PANTHER" id="PTHR23517">
    <property type="entry name" value="RESISTANCE PROTEIN MDTM, PUTATIVE-RELATED-RELATED"/>
    <property type="match status" value="1"/>
</dbReference>
<dbReference type="GO" id="GO:0022857">
    <property type="term" value="F:transmembrane transporter activity"/>
    <property type="evidence" value="ECO:0007669"/>
    <property type="project" value="InterPro"/>
</dbReference>
<evidence type="ECO:0000313" key="12">
    <source>
        <dbReference type="Proteomes" id="UP000324209"/>
    </source>
</evidence>
<feature type="transmembrane region" description="Helical" evidence="9">
    <location>
        <begin position="59"/>
        <end position="76"/>
    </location>
</feature>
<dbReference type="InterPro" id="IPR001958">
    <property type="entry name" value="Tet-R_TetA/multi-R_MdtG-like"/>
</dbReference>
<keyword evidence="4" id="KW-0813">Transport</keyword>
<dbReference type="AlphaFoldDB" id="A0A5C1QH16"/>
<evidence type="ECO:0000256" key="7">
    <source>
        <dbReference type="ARBA" id="ARBA00022989"/>
    </source>
</evidence>
<evidence type="ECO:0000256" key="8">
    <source>
        <dbReference type="ARBA" id="ARBA00023136"/>
    </source>
</evidence>
<evidence type="ECO:0000256" key="3">
    <source>
        <dbReference type="ARBA" id="ARBA00007520"/>
    </source>
</evidence>
<comment type="function">
    <text evidence="1">Resistance to tetracycline by an active tetracycline efflux. This is an energy-dependent process that decreases the accumulation of the antibiotic in whole cells. This protein functions as a metal-tetracycline/H(+) antiporter.</text>
</comment>
<dbReference type="Pfam" id="PF07690">
    <property type="entry name" value="MFS_1"/>
    <property type="match status" value="1"/>
</dbReference>
<feature type="transmembrane region" description="Helical" evidence="9">
    <location>
        <begin position="21"/>
        <end position="47"/>
    </location>
</feature>
<evidence type="ECO:0000259" key="10">
    <source>
        <dbReference type="PROSITE" id="PS50850"/>
    </source>
</evidence>
<comment type="subcellular location">
    <subcellularLocation>
        <location evidence="2">Cell membrane</location>
        <topology evidence="2">Multi-pass membrane protein</topology>
    </subcellularLocation>
</comment>
<feature type="transmembrane region" description="Helical" evidence="9">
    <location>
        <begin position="113"/>
        <end position="137"/>
    </location>
</feature>
<feature type="transmembrane region" description="Helical" evidence="9">
    <location>
        <begin position="225"/>
        <end position="242"/>
    </location>
</feature>
<feature type="transmembrane region" description="Helical" evidence="9">
    <location>
        <begin position="262"/>
        <end position="286"/>
    </location>
</feature>
<keyword evidence="5" id="KW-1003">Cell membrane</keyword>
<reference evidence="11 12" key="1">
    <citation type="submission" date="2019-02" db="EMBL/GenBank/DDBJ databases">
        <title>Complete Genome Sequence and Methylome Analysis of free living Spirochaetas.</title>
        <authorList>
            <person name="Fomenkov A."/>
            <person name="Dubinina G."/>
            <person name="Leshcheva N."/>
            <person name="Mikheeva N."/>
            <person name="Grabovich M."/>
            <person name="Vincze T."/>
            <person name="Roberts R.J."/>
        </authorList>
    </citation>
    <scope>NUCLEOTIDE SEQUENCE [LARGE SCALE GENOMIC DNA]</scope>
    <source>
        <strain evidence="11 12">K2</strain>
    </source>
</reference>
<organism evidence="11 12">
    <name type="scientific">Oceanispirochaeta crateris</name>
    <dbReference type="NCBI Taxonomy" id="2518645"/>
    <lineage>
        <taxon>Bacteria</taxon>
        <taxon>Pseudomonadati</taxon>
        <taxon>Spirochaetota</taxon>
        <taxon>Spirochaetia</taxon>
        <taxon>Spirochaetales</taxon>
        <taxon>Spirochaetaceae</taxon>
        <taxon>Oceanispirochaeta</taxon>
    </lineage>
</organism>
<dbReference type="InterPro" id="IPR005829">
    <property type="entry name" value="Sugar_transporter_CS"/>
</dbReference>
<sequence length="411" mass="45754">MISFITRQAAKVISPYKDLPGSVYILFLAQIINRMGDFANFFLTLYLTRFLGFSEKQTGIVLSLVGISMMAGALLGGRLSDWIGRKKIMLTLQGLAALSVMICGFIPDKPLVALLLLIFTFFNGAVRPINSALLADLTNQNQRNSAFSLLYLGINIGVSAGPILAGFLFNHYRQWIFWGDALTTMITIVLILVFIKEPVKGEMILEVNENHDSSSSLKALLKRPVLAWYALASVFSSFIYSQHVFTLPLQILHLFKEDGPRFFGFIMSFNALAVLVLTPLLNYLCVHKKPLIRIAMGQLFYGLGFGLLIFKVPYGGWFFFTTLLWTTGEVLDAISGGVFIANHCPVNHRGRFNSLFLISKGGGRTLAPLVSGFVLDSFGITQMWGLCLILGLVLFLLLRLLNQLDMRRRNS</sequence>
<feature type="transmembrane region" description="Helical" evidence="9">
    <location>
        <begin position="175"/>
        <end position="195"/>
    </location>
</feature>
<evidence type="ECO:0000256" key="5">
    <source>
        <dbReference type="ARBA" id="ARBA00022475"/>
    </source>
</evidence>
<feature type="transmembrane region" description="Helical" evidence="9">
    <location>
        <begin position="383"/>
        <end position="401"/>
    </location>
</feature>
<dbReference type="Proteomes" id="UP000324209">
    <property type="component" value="Chromosome"/>
</dbReference>
<evidence type="ECO:0000256" key="9">
    <source>
        <dbReference type="SAM" id="Phobius"/>
    </source>
</evidence>
<name>A0A5C1QH16_9SPIO</name>
<protein>
    <submittedName>
        <fullName evidence="11">MFS transporter</fullName>
    </submittedName>
</protein>
<dbReference type="PROSITE" id="PS50850">
    <property type="entry name" value="MFS"/>
    <property type="match status" value="1"/>
</dbReference>
<evidence type="ECO:0000256" key="4">
    <source>
        <dbReference type="ARBA" id="ARBA00022448"/>
    </source>
</evidence>
<feature type="transmembrane region" description="Helical" evidence="9">
    <location>
        <begin position="88"/>
        <end position="107"/>
    </location>
</feature>
<evidence type="ECO:0000313" key="11">
    <source>
        <dbReference type="EMBL" id="QEN06777.1"/>
    </source>
</evidence>
<accession>A0A5C1QH16</accession>